<keyword evidence="1" id="KW-0472">Membrane</keyword>
<organism evidence="2 3">
    <name type="scientific">Velamenicoccus archaeovorus</name>
    <dbReference type="NCBI Taxonomy" id="1930593"/>
    <lineage>
        <taxon>Bacteria</taxon>
        <taxon>Pseudomonadati</taxon>
        <taxon>Candidatus Omnitrophota</taxon>
        <taxon>Candidatus Velamenicoccus</taxon>
    </lineage>
</organism>
<keyword evidence="1" id="KW-0812">Transmembrane</keyword>
<keyword evidence="3" id="KW-1185">Reference proteome</keyword>
<proteinExistence type="predicted"/>
<evidence type="ECO:0000313" key="3">
    <source>
        <dbReference type="Proteomes" id="UP000287243"/>
    </source>
</evidence>
<dbReference type="RefSeq" id="WP_128700660.1">
    <property type="nucleotide sequence ID" value="NZ_CP019384.1"/>
</dbReference>
<sequence length="91" mass="10721">MPYNSFDPVLQDSEAFRNALIEAFTQASQRIQRPSWMDAWGQFIRQHPWISLGVAFFVIFLLTAFIRELICGYLKTNEILARLKRLEDKIK</sequence>
<evidence type="ECO:0000313" key="2">
    <source>
        <dbReference type="EMBL" id="QAT17693.1"/>
    </source>
</evidence>
<name>A0A410P6A5_VELA1</name>
<dbReference type="AlphaFoldDB" id="A0A410P6A5"/>
<accession>A0A410P6A5</accession>
<dbReference type="KEGG" id="vai:BU251_08150"/>
<dbReference type="Proteomes" id="UP000287243">
    <property type="component" value="Chromosome"/>
</dbReference>
<keyword evidence="1" id="KW-1133">Transmembrane helix</keyword>
<evidence type="ECO:0000256" key="1">
    <source>
        <dbReference type="SAM" id="Phobius"/>
    </source>
</evidence>
<gene>
    <name evidence="2" type="ORF">BU251_08150</name>
</gene>
<reference evidence="2 3" key="1">
    <citation type="submission" date="2017-01" db="EMBL/GenBank/DDBJ databases">
        <title>First insights into the biology of 'candidatus Vampirococcus archaeovorus'.</title>
        <authorList>
            <person name="Kizina J."/>
            <person name="Jordan S."/>
            <person name="Stueber K."/>
            <person name="Reinhardt R."/>
            <person name="Harder J."/>
        </authorList>
    </citation>
    <scope>NUCLEOTIDE SEQUENCE [LARGE SCALE GENOMIC DNA]</scope>
    <source>
        <strain evidence="2 3">LiM</strain>
    </source>
</reference>
<protein>
    <submittedName>
        <fullName evidence="2">Uncharacterized protein</fullName>
    </submittedName>
</protein>
<feature type="transmembrane region" description="Helical" evidence="1">
    <location>
        <begin position="49"/>
        <end position="74"/>
    </location>
</feature>
<dbReference type="EMBL" id="CP019384">
    <property type="protein sequence ID" value="QAT17693.1"/>
    <property type="molecule type" value="Genomic_DNA"/>
</dbReference>